<accession>A0A139H599</accession>
<evidence type="ECO:0000313" key="1">
    <source>
        <dbReference type="EMBL" id="KXS97591.1"/>
    </source>
</evidence>
<dbReference type="AlphaFoldDB" id="A0A139H599"/>
<name>A0A139H599_9PEZI</name>
<evidence type="ECO:0000313" key="2">
    <source>
        <dbReference type="Proteomes" id="UP000070133"/>
    </source>
</evidence>
<proteinExistence type="predicted"/>
<dbReference type="Proteomes" id="UP000070133">
    <property type="component" value="Unassembled WGS sequence"/>
</dbReference>
<protein>
    <submittedName>
        <fullName evidence="1">Uncharacterized protein</fullName>
    </submittedName>
</protein>
<reference evidence="1 2" key="1">
    <citation type="submission" date="2015-07" db="EMBL/GenBank/DDBJ databases">
        <title>Comparative genomics of the Sigatoka disease complex on banana suggests a link between parallel evolutionary changes in Pseudocercospora fijiensis and Pseudocercospora eumusae and increased virulence on the banana host.</title>
        <authorList>
            <person name="Chang T.-C."/>
            <person name="Salvucci A."/>
            <person name="Crous P.W."/>
            <person name="Stergiopoulos I."/>
        </authorList>
    </citation>
    <scope>NUCLEOTIDE SEQUENCE [LARGE SCALE GENOMIC DNA]</scope>
    <source>
        <strain evidence="1 2">CBS 114824</strain>
    </source>
</reference>
<organism evidence="1 2">
    <name type="scientific">Pseudocercospora eumusae</name>
    <dbReference type="NCBI Taxonomy" id="321146"/>
    <lineage>
        <taxon>Eukaryota</taxon>
        <taxon>Fungi</taxon>
        <taxon>Dikarya</taxon>
        <taxon>Ascomycota</taxon>
        <taxon>Pezizomycotina</taxon>
        <taxon>Dothideomycetes</taxon>
        <taxon>Dothideomycetidae</taxon>
        <taxon>Mycosphaerellales</taxon>
        <taxon>Mycosphaerellaceae</taxon>
        <taxon>Pseudocercospora</taxon>
    </lineage>
</organism>
<dbReference type="EMBL" id="LFZN01000138">
    <property type="protein sequence ID" value="KXS97591.1"/>
    <property type="molecule type" value="Genomic_DNA"/>
</dbReference>
<keyword evidence="2" id="KW-1185">Reference proteome</keyword>
<sequence length="177" mass="20279">MTQVPPDRYKLFYLASYNPKPTAGAQSDTTATREERTSFHTLPKELCTGLVLLESPQRYASVCAIGKKTKFRPERLMNQTYCICPLLPIIRRAYEETSRTFEVSLTSDGAWQASRQSRVVTRELKNLYETELQKSLQQDEDGEVKTGGKYESEDSPRVYFSTWHKVDDARKKLGILA</sequence>
<comment type="caution">
    <text evidence="1">The sequence shown here is derived from an EMBL/GenBank/DDBJ whole genome shotgun (WGS) entry which is preliminary data.</text>
</comment>
<gene>
    <name evidence="1" type="ORF">AC578_5771</name>
</gene>